<name>A0A4R2HKL7_9ACTN</name>
<dbReference type="EMBL" id="SLWN01000005">
    <property type="protein sequence ID" value="TCO30508.1"/>
    <property type="molecule type" value="Genomic_DNA"/>
</dbReference>
<keyword evidence="2" id="KW-1185">Reference proteome</keyword>
<gene>
    <name evidence="1" type="ORF">EV652_105510</name>
</gene>
<dbReference type="Gene3D" id="3.40.190.10">
    <property type="entry name" value="Periplasmic binding protein-like II"/>
    <property type="match status" value="2"/>
</dbReference>
<dbReference type="SUPFAM" id="SSF53850">
    <property type="entry name" value="Periplasmic binding protein-like II"/>
    <property type="match status" value="1"/>
</dbReference>
<dbReference type="CDD" id="cd14748">
    <property type="entry name" value="PBP2_UgpB"/>
    <property type="match status" value="1"/>
</dbReference>
<organism evidence="1 2">
    <name type="scientific">Kribbella steppae</name>
    <dbReference type="NCBI Taxonomy" id="2512223"/>
    <lineage>
        <taxon>Bacteria</taxon>
        <taxon>Bacillati</taxon>
        <taxon>Actinomycetota</taxon>
        <taxon>Actinomycetes</taxon>
        <taxon>Propionibacteriales</taxon>
        <taxon>Kribbellaceae</taxon>
        <taxon>Kribbella</taxon>
    </lineage>
</organism>
<evidence type="ECO:0000313" key="2">
    <source>
        <dbReference type="Proteomes" id="UP000294508"/>
    </source>
</evidence>
<dbReference type="InterPro" id="IPR006059">
    <property type="entry name" value="SBP"/>
</dbReference>
<dbReference type="Pfam" id="PF13416">
    <property type="entry name" value="SBP_bac_8"/>
    <property type="match status" value="1"/>
</dbReference>
<dbReference type="InterPro" id="IPR050490">
    <property type="entry name" value="Bact_solute-bd_prot1"/>
</dbReference>
<reference evidence="1 2" key="1">
    <citation type="journal article" date="2015" name="Stand. Genomic Sci.">
        <title>Genomic Encyclopedia of Bacterial and Archaeal Type Strains, Phase III: the genomes of soil and plant-associated and newly described type strains.</title>
        <authorList>
            <person name="Whitman W.B."/>
            <person name="Woyke T."/>
            <person name="Klenk H.P."/>
            <person name="Zhou Y."/>
            <person name="Lilburn T.G."/>
            <person name="Beck B.J."/>
            <person name="De Vos P."/>
            <person name="Vandamme P."/>
            <person name="Eisen J.A."/>
            <person name="Garrity G."/>
            <person name="Hugenholtz P."/>
            <person name="Kyrpides N.C."/>
        </authorList>
    </citation>
    <scope>NUCLEOTIDE SEQUENCE [LARGE SCALE GENOMIC DNA]</scope>
    <source>
        <strain evidence="1 2">VKM Ac-2572</strain>
    </source>
</reference>
<evidence type="ECO:0000313" key="1">
    <source>
        <dbReference type="EMBL" id="TCO30508.1"/>
    </source>
</evidence>
<dbReference type="PANTHER" id="PTHR43649">
    <property type="entry name" value="ARABINOSE-BINDING PROTEIN-RELATED"/>
    <property type="match status" value="1"/>
</dbReference>
<accession>A0A4R2HKL7</accession>
<protein>
    <submittedName>
        <fullName evidence="1">sn-glycerol 3-phosphate transport system substrate-binding protein</fullName>
    </submittedName>
</protein>
<dbReference type="PANTHER" id="PTHR43649:SF30">
    <property type="entry name" value="ABC TRANSPORTER SUBSTRATE-BINDING PROTEIN"/>
    <property type="match status" value="1"/>
</dbReference>
<comment type="caution">
    <text evidence="1">The sequence shown here is derived from an EMBL/GenBank/DDBJ whole genome shotgun (WGS) entry which is preliminary data.</text>
</comment>
<dbReference type="OrthoDB" id="2509690at2"/>
<sequence>MTMHSSFPTPPPRSLRRRLFLGLAAGATLAGCGYRSVDAEYSQPAGSVPKEYANRVRVVFWSSYGGVNGKAVDKLVAKFNDSQEDVYVEVQFQGSYDDVAQKVAAALVAKQAPDLAILSDVTWERFFLNDALEPLNGYFTDGFGPTVFQEKLFGEYVVKGQSWCVPFARSTPILYYNREAFAKAGLPDRAPRTWSELRSWGPELAKVQSGGRSLRTIAFAKIDGDWQFQGNVWQFGGAYSKGLDVTIDQDGAVAAGEWQREMVHDKGLAYMASSPSTDFANGLVAVVQESTGGLKSITGKAKFDVGAGYIPSEVAAGIATGGGGIGMLRNISTERKQAAAAFLAFLAQPENSAWWTTETGYLPVVNAAREDPALKKLIAEKPNYGVAIAQLANARQQDPIRLYGRNANVNIYTGLQQIYADNAAPKNVFGSVARRLEVIGDEVQRLYEEKVL</sequence>
<dbReference type="AlphaFoldDB" id="A0A4R2HKL7"/>
<dbReference type="RefSeq" id="WP_132210158.1">
    <property type="nucleotide sequence ID" value="NZ_SLWN01000005.1"/>
</dbReference>
<dbReference type="Proteomes" id="UP000294508">
    <property type="component" value="Unassembled WGS sequence"/>
</dbReference>
<proteinExistence type="predicted"/>